<sequence>MAFDQLDEHEQSEIVRKWMRDNAASILVGIALGLLVIFGYFQWQGHQGRQKLVAAGEFQTFGAAVGAKNDEAAKTALEKIQKEHAGSSYAVIASLRWAETAVARKDLAAAEQALQWAYDNAGTDALKSLAGQNLVKVKFAADKADEALKLLSALPVAGYAASIAELRGDILLSQGKRDEARSAYQASLDALEPMAPGRQGLEMKLDDAGGAAPAVAVATTEKQNS</sequence>
<dbReference type="InterPro" id="IPR018704">
    <property type="entry name" value="SecYEG/CpoB_TPR"/>
</dbReference>
<reference evidence="10" key="1">
    <citation type="submission" date="2022-07" db="EMBL/GenBank/DDBJ databases">
        <title>Tahibacter sp., a new gammaproteobacterium isolated from the silt sample collected at pig farm.</title>
        <authorList>
            <person name="Chen H."/>
        </authorList>
    </citation>
    <scope>NUCLEOTIDE SEQUENCE</scope>
    <source>
        <strain evidence="10">P2K</strain>
    </source>
</reference>
<evidence type="ECO:0000256" key="4">
    <source>
        <dbReference type="ARBA" id="ARBA00022692"/>
    </source>
</evidence>
<evidence type="ECO:0000259" key="9">
    <source>
        <dbReference type="Pfam" id="PF09976"/>
    </source>
</evidence>
<protein>
    <submittedName>
        <fullName evidence="10">Tetratricopeptide repeat protein</fullName>
    </submittedName>
</protein>
<feature type="domain" description="Ancillary SecYEG translocon subunit/Cell division coordinator CpoB TPR" evidence="9">
    <location>
        <begin position="16"/>
        <end position="208"/>
    </location>
</feature>
<evidence type="ECO:0000256" key="8">
    <source>
        <dbReference type="SAM" id="Phobius"/>
    </source>
</evidence>
<gene>
    <name evidence="10" type="ORF">NM961_16975</name>
</gene>
<comment type="caution">
    <text evidence="10">The sequence shown here is derived from an EMBL/GenBank/DDBJ whole genome shotgun (WGS) entry which is preliminary data.</text>
</comment>
<keyword evidence="3" id="KW-1003">Cell membrane</keyword>
<comment type="subcellular location">
    <subcellularLocation>
        <location evidence="2">Cell membrane</location>
    </subcellularLocation>
    <subcellularLocation>
        <location evidence="1">Membrane</location>
        <topology evidence="1">Single-pass membrane protein</topology>
    </subcellularLocation>
</comment>
<dbReference type="InterPro" id="IPR026039">
    <property type="entry name" value="YfgM"/>
</dbReference>
<accession>A0ABT1QVW1</accession>
<dbReference type="PANTHER" id="PTHR38035">
    <property type="entry name" value="UPF0070 PROTEIN YFGM"/>
    <property type="match status" value="1"/>
</dbReference>
<evidence type="ECO:0000256" key="6">
    <source>
        <dbReference type="ARBA" id="ARBA00023136"/>
    </source>
</evidence>
<dbReference type="Proteomes" id="UP001165498">
    <property type="component" value="Unassembled WGS sequence"/>
</dbReference>
<evidence type="ECO:0000256" key="1">
    <source>
        <dbReference type="ARBA" id="ARBA00004167"/>
    </source>
</evidence>
<keyword evidence="5 8" id="KW-1133">Transmembrane helix</keyword>
<evidence type="ECO:0000256" key="3">
    <source>
        <dbReference type="ARBA" id="ARBA00022475"/>
    </source>
</evidence>
<keyword evidence="7" id="KW-0143">Chaperone</keyword>
<keyword evidence="11" id="KW-1185">Reference proteome</keyword>
<evidence type="ECO:0000256" key="7">
    <source>
        <dbReference type="ARBA" id="ARBA00023186"/>
    </source>
</evidence>
<dbReference type="RefSeq" id="WP_255915606.1">
    <property type="nucleotide sequence ID" value="NZ_JANFQO010000017.1"/>
</dbReference>
<feature type="transmembrane region" description="Helical" evidence="8">
    <location>
        <begin position="23"/>
        <end position="41"/>
    </location>
</feature>
<evidence type="ECO:0000313" key="11">
    <source>
        <dbReference type="Proteomes" id="UP001165498"/>
    </source>
</evidence>
<evidence type="ECO:0000256" key="2">
    <source>
        <dbReference type="ARBA" id="ARBA00004236"/>
    </source>
</evidence>
<dbReference type="Pfam" id="PF09976">
    <property type="entry name" value="TPR_21"/>
    <property type="match status" value="1"/>
</dbReference>
<dbReference type="EMBL" id="JANFQO010000017">
    <property type="protein sequence ID" value="MCQ4166415.1"/>
    <property type="molecule type" value="Genomic_DNA"/>
</dbReference>
<name>A0ABT1QVW1_9GAMM</name>
<keyword evidence="4 8" id="KW-0812">Transmembrane</keyword>
<dbReference type="PANTHER" id="PTHR38035:SF1">
    <property type="entry name" value="ANCILLARY SECYEG TRANSLOCON SUBUNIT"/>
    <property type="match status" value="1"/>
</dbReference>
<proteinExistence type="predicted"/>
<dbReference type="PIRSF" id="PIRSF006170">
    <property type="entry name" value="YfgM"/>
    <property type="match status" value="1"/>
</dbReference>
<keyword evidence="6 8" id="KW-0472">Membrane</keyword>
<evidence type="ECO:0000313" key="10">
    <source>
        <dbReference type="EMBL" id="MCQ4166415.1"/>
    </source>
</evidence>
<evidence type="ECO:0000256" key="5">
    <source>
        <dbReference type="ARBA" id="ARBA00022989"/>
    </source>
</evidence>
<organism evidence="10 11">
    <name type="scientific">Tahibacter harae</name>
    <dbReference type="NCBI Taxonomy" id="2963937"/>
    <lineage>
        <taxon>Bacteria</taxon>
        <taxon>Pseudomonadati</taxon>
        <taxon>Pseudomonadota</taxon>
        <taxon>Gammaproteobacteria</taxon>
        <taxon>Lysobacterales</taxon>
        <taxon>Rhodanobacteraceae</taxon>
        <taxon>Tahibacter</taxon>
    </lineage>
</organism>